<evidence type="ECO:0000313" key="3">
    <source>
        <dbReference type="Proteomes" id="UP000077315"/>
    </source>
</evidence>
<dbReference type="VEuPathDB" id="FungiDB:PHYBLDRAFT_64964"/>
<feature type="compositionally biased region" description="Basic residues" evidence="1">
    <location>
        <begin position="17"/>
        <end position="28"/>
    </location>
</feature>
<dbReference type="AlphaFoldDB" id="A0A162PLN1"/>
<evidence type="ECO:0000256" key="1">
    <source>
        <dbReference type="SAM" id="MobiDB-lite"/>
    </source>
</evidence>
<evidence type="ECO:0000313" key="2">
    <source>
        <dbReference type="EMBL" id="OAD74017.1"/>
    </source>
</evidence>
<organism evidence="2 3">
    <name type="scientific">Phycomyces blakesleeanus (strain ATCC 8743b / DSM 1359 / FGSC 10004 / NBRC 33097 / NRRL 1555)</name>
    <dbReference type="NCBI Taxonomy" id="763407"/>
    <lineage>
        <taxon>Eukaryota</taxon>
        <taxon>Fungi</taxon>
        <taxon>Fungi incertae sedis</taxon>
        <taxon>Mucoromycota</taxon>
        <taxon>Mucoromycotina</taxon>
        <taxon>Mucoromycetes</taxon>
        <taxon>Mucorales</taxon>
        <taxon>Phycomycetaceae</taxon>
        <taxon>Phycomyces</taxon>
    </lineage>
</organism>
<proteinExistence type="predicted"/>
<dbReference type="Proteomes" id="UP000077315">
    <property type="component" value="Unassembled WGS sequence"/>
</dbReference>
<feature type="region of interest" description="Disordered" evidence="1">
    <location>
        <begin position="1"/>
        <end position="31"/>
    </location>
</feature>
<keyword evidence="3" id="KW-1185">Reference proteome</keyword>
<feature type="region of interest" description="Disordered" evidence="1">
    <location>
        <begin position="67"/>
        <end position="110"/>
    </location>
</feature>
<gene>
    <name evidence="2" type="ORF">PHYBLDRAFT_64964</name>
</gene>
<dbReference type="GeneID" id="29002284"/>
<feature type="compositionally biased region" description="Pro residues" evidence="1">
    <location>
        <begin position="1"/>
        <end position="12"/>
    </location>
</feature>
<protein>
    <submittedName>
        <fullName evidence="2">Uncharacterized protein</fullName>
    </submittedName>
</protein>
<name>A0A162PLN1_PHYB8</name>
<dbReference type="RefSeq" id="XP_018292057.1">
    <property type="nucleotide sequence ID" value="XM_018441378.1"/>
</dbReference>
<dbReference type="InParanoid" id="A0A162PLN1"/>
<reference evidence="3" key="1">
    <citation type="submission" date="2015-06" db="EMBL/GenBank/DDBJ databases">
        <title>Expansion of signal transduction pathways in fungi by whole-genome duplication.</title>
        <authorList>
            <consortium name="DOE Joint Genome Institute"/>
            <person name="Corrochano L.M."/>
            <person name="Kuo A."/>
            <person name="Marcet-Houben M."/>
            <person name="Polaino S."/>
            <person name="Salamov A."/>
            <person name="Villalobos J.M."/>
            <person name="Alvarez M.I."/>
            <person name="Avalos J."/>
            <person name="Benito E.P."/>
            <person name="Benoit I."/>
            <person name="Burger G."/>
            <person name="Camino L.P."/>
            <person name="Canovas D."/>
            <person name="Cerda-Olmedo E."/>
            <person name="Cheng J.-F."/>
            <person name="Dominguez A."/>
            <person name="Elias M."/>
            <person name="Eslava A.P."/>
            <person name="Glaser F."/>
            <person name="Grimwood J."/>
            <person name="Gutierrez G."/>
            <person name="Heitman J."/>
            <person name="Henrissat B."/>
            <person name="Iturriaga E.A."/>
            <person name="Lang B.F."/>
            <person name="Lavin J.L."/>
            <person name="Lee S."/>
            <person name="Li W."/>
            <person name="Lindquist E."/>
            <person name="Lopez-Garcia S."/>
            <person name="Luque E.M."/>
            <person name="Marcos A.T."/>
            <person name="Martin J."/>
            <person name="McCluskey K."/>
            <person name="Medina H.R."/>
            <person name="Miralles-Duran A."/>
            <person name="Miyazaki A."/>
            <person name="Munoz-Torres E."/>
            <person name="Oguiza J.A."/>
            <person name="Ohm R."/>
            <person name="Olmedo M."/>
            <person name="Orejas M."/>
            <person name="Ortiz-Castellanos L."/>
            <person name="Pisabarro A.G."/>
            <person name="Rodriguez-Romero J."/>
            <person name="Ruiz-Herrera J."/>
            <person name="Ruiz-Vazquez R."/>
            <person name="Sanz C."/>
            <person name="Schackwitz W."/>
            <person name="Schmutz J."/>
            <person name="Shahriari M."/>
            <person name="Shelest E."/>
            <person name="Silva-Franco F."/>
            <person name="Soanes D."/>
            <person name="Syed K."/>
            <person name="Tagua V.G."/>
            <person name="Talbot N.J."/>
            <person name="Thon M."/>
            <person name="De vries R.P."/>
            <person name="Wiebenga A."/>
            <person name="Yadav J.S."/>
            <person name="Braun E.L."/>
            <person name="Baker S."/>
            <person name="Garre V."/>
            <person name="Horwitz B."/>
            <person name="Torres-Martinez S."/>
            <person name="Idnurm A."/>
            <person name="Herrera-Estrella A."/>
            <person name="Gabaldon T."/>
            <person name="Grigoriev I.V."/>
        </authorList>
    </citation>
    <scope>NUCLEOTIDE SEQUENCE [LARGE SCALE GENOMIC DNA]</scope>
    <source>
        <strain evidence="3">NRRL 1555(-)</strain>
    </source>
</reference>
<sequence length="110" mass="12727">MSPSSLPSPPLSPTLKRPSHYPRHRHPDRRRECYEHLQAIIRANKEREHEEEEAMVREAPAIFCRSQPRPTTSILIKPSLINPPTKRPSVRFTSEPPKVFHYQSPQSTAV</sequence>
<dbReference type="EMBL" id="KV440980">
    <property type="protein sequence ID" value="OAD74017.1"/>
    <property type="molecule type" value="Genomic_DNA"/>
</dbReference>
<accession>A0A162PLN1</accession>